<keyword evidence="1" id="KW-0812">Transmembrane</keyword>
<feature type="transmembrane region" description="Helical" evidence="1">
    <location>
        <begin position="23"/>
        <end position="41"/>
    </location>
</feature>
<keyword evidence="3" id="KW-1185">Reference proteome</keyword>
<feature type="transmembrane region" description="Helical" evidence="1">
    <location>
        <begin position="134"/>
        <end position="153"/>
    </location>
</feature>
<evidence type="ECO:0000313" key="2">
    <source>
        <dbReference type="EMBL" id="AYG04334.1"/>
    </source>
</evidence>
<sequence length="388" mass="40785">MSHVAAPPPVAESVPSVDRLSSGLNLAANVVLALCFLFFIADIASVAVLPLDIAAWVILIVVVTLTQLRTARRVQLPPSWYIYARILFAVVLVLDVFGVLGEVGKSVWGPFPTAAMGVGAGLAMFATTQKGRSILMAAAALGILLVADIVLTAKTAYAFDLAPGIVSIAIAVIPPILAVAIVQSFRNMVEFQSDLSQAKGTTSGAGASLGMTASEQLVRLDAQAEKLLDDVASGRTTLPLPDEIAEEASAIATQLRMNLVAGKSETWLYHALTESSVLGSITSIDDPEGLAAGLAPDQRDGLLTSIWMFAGDGERVAQSLTVTVRRSSGAAGQNQRLAITLELIGVPKRRIDPAAWQAISRVGRYSDSFQSPTLRIDVDCALDVVADR</sequence>
<protein>
    <submittedName>
        <fullName evidence="2">Uncharacterized protein</fullName>
    </submittedName>
</protein>
<name>A0A387BQI4_9MICO</name>
<dbReference type="AlphaFoldDB" id="A0A387BQI4"/>
<dbReference type="OrthoDB" id="5124978at2"/>
<feature type="transmembrane region" description="Helical" evidence="1">
    <location>
        <begin position="165"/>
        <end position="185"/>
    </location>
</feature>
<proteinExistence type="predicted"/>
<keyword evidence="1" id="KW-1133">Transmembrane helix</keyword>
<feature type="transmembrane region" description="Helical" evidence="1">
    <location>
        <begin position="107"/>
        <end position="127"/>
    </location>
</feature>
<evidence type="ECO:0000256" key="1">
    <source>
        <dbReference type="SAM" id="Phobius"/>
    </source>
</evidence>
<feature type="transmembrane region" description="Helical" evidence="1">
    <location>
        <begin position="80"/>
        <end position="101"/>
    </location>
</feature>
<organism evidence="2 3">
    <name type="scientific">Gryllotalpicola protaetiae</name>
    <dbReference type="NCBI Taxonomy" id="2419771"/>
    <lineage>
        <taxon>Bacteria</taxon>
        <taxon>Bacillati</taxon>
        <taxon>Actinomycetota</taxon>
        <taxon>Actinomycetes</taxon>
        <taxon>Micrococcales</taxon>
        <taxon>Microbacteriaceae</taxon>
        <taxon>Gryllotalpicola</taxon>
    </lineage>
</organism>
<keyword evidence="1" id="KW-0472">Membrane</keyword>
<reference evidence="2 3" key="1">
    <citation type="submission" date="2018-09" db="EMBL/GenBank/DDBJ databases">
        <title>Genome sequencing of strain 2DFW10M-5.</title>
        <authorList>
            <person name="Heo J."/>
            <person name="Kim S.-J."/>
            <person name="Kwon S.-W."/>
        </authorList>
    </citation>
    <scope>NUCLEOTIDE SEQUENCE [LARGE SCALE GENOMIC DNA]</scope>
    <source>
        <strain evidence="2 3">2DFW10M-5</strain>
    </source>
</reference>
<dbReference type="Proteomes" id="UP000275069">
    <property type="component" value="Chromosome"/>
</dbReference>
<feature type="transmembrane region" description="Helical" evidence="1">
    <location>
        <begin position="47"/>
        <end position="68"/>
    </location>
</feature>
<accession>A0A387BQI4</accession>
<dbReference type="KEGG" id="gry:D7I44_12905"/>
<dbReference type="RefSeq" id="WP_120789864.1">
    <property type="nucleotide sequence ID" value="NZ_CP032624.1"/>
</dbReference>
<gene>
    <name evidence="2" type="ORF">D7I44_12905</name>
</gene>
<dbReference type="EMBL" id="CP032624">
    <property type="protein sequence ID" value="AYG04334.1"/>
    <property type="molecule type" value="Genomic_DNA"/>
</dbReference>
<evidence type="ECO:0000313" key="3">
    <source>
        <dbReference type="Proteomes" id="UP000275069"/>
    </source>
</evidence>